<keyword evidence="4 8" id="KW-0378">Hydrolase</keyword>
<keyword evidence="5 8" id="KW-0119">Carbohydrate metabolism</keyword>
<comment type="catalytic activity">
    <reaction evidence="1 8">
        <text>Endohydrolysis of (1-&gt;4)-beta-D-xylosidic linkages in xylans.</text>
        <dbReference type="EC" id="3.2.1.8"/>
    </reaction>
</comment>
<gene>
    <name evidence="11" type="ORF">AB675_7179</name>
</gene>
<evidence type="ECO:0000256" key="3">
    <source>
        <dbReference type="ARBA" id="ARBA00022651"/>
    </source>
</evidence>
<dbReference type="VEuPathDB" id="FungiDB:AB675_7179"/>
<dbReference type="AlphaFoldDB" id="A0A0N1P331"/>
<proteinExistence type="inferred from homology"/>
<dbReference type="RefSeq" id="XP_018003330.1">
    <property type="nucleotide sequence ID" value="XM_018147527.1"/>
</dbReference>
<evidence type="ECO:0000256" key="1">
    <source>
        <dbReference type="ARBA" id="ARBA00000681"/>
    </source>
</evidence>
<dbReference type="PROSITE" id="PS51760">
    <property type="entry name" value="GH10_2"/>
    <property type="match status" value="1"/>
</dbReference>
<dbReference type="PANTHER" id="PTHR31490:SF76">
    <property type="entry name" value="ENDO-1,4-BETA-XYLANASE C"/>
    <property type="match status" value="1"/>
</dbReference>
<evidence type="ECO:0000256" key="9">
    <source>
        <dbReference type="SAM" id="MobiDB-lite"/>
    </source>
</evidence>
<dbReference type="GO" id="GO:0031176">
    <property type="term" value="F:endo-1,4-beta-xylanase activity"/>
    <property type="evidence" value="ECO:0007669"/>
    <property type="project" value="UniProtKB-EC"/>
</dbReference>
<reference evidence="11 12" key="1">
    <citation type="submission" date="2015-06" db="EMBL/GenBank/DDBJ databases">
        <title>Draft genome of the ant-associated black yeast Phialophora attae CBS 131958.</title>
        <authorList>
            <person name="Moreno L.F."/>
            <person name="Stielow B.J."/>
            <person name="de Hoog S."/>
            <person name="Vicente V.A."/>
            <person name="Weiss V.A."/>
            <person name="de Vries M."/>
            <person name="Cruz L.M."/>
            <person name="Souza E.M."/>
        </authorList>
    </citation>
    <scope>NUCLEOTIDE SEQUENCE [LARGE SCALE GENOMIC DNA]</scope>
    <source>
        <strain evidence="11 12">CBS 131958</strain>
    </source>
</reference>
<name>A0A0N1P331_9EURO</name>
<dbReference type="InterPro" id="IPR001000">
    <property type="entry name" value="GH10_dom"/>
</dbReference>
<keyword evidence="12" id="KW-1185">Reference proteome</keyword>
<dbReference type="OrthoDB" id="3055998at2759"/>
<evidence type="ECO:0000256" key="8">
    <source>
        <dbReference type="RuleBase" id="RU361174"/>
    </source>
</evidence>
<evidence type="ECO:0000256" key="5">
    <source>
        <dbReference type="ARBA" id="ARBA00023277"/>
    </source>
</evidence>
<dbReference type="Pfam" id="PF00331">
    <property type="entry name" value="Glyco_hydro_10"/>
    <property type="match status" value="1"/>
</dbReference>
<comment type="similarity">
    <text evidence="2 8">Belongs to the glycosyl hydrolase 10 (cellulase F) family.</text>
</comment>
<organism evidence="11 12">
    <name type="scientific">Cyphellophora attinorum</name>
    <dbReference type="NCBI Taxonomy" id="1664694"/>
    <lineage>
        <taxon>Eukaryota</taxon>
        <taxon>Fungi</taxon>
        <taxon>Dikarya</taxon>
        <taxon>Ascomycota</taxon>
        <taxon>Pezizomycotina</taxon>
        <taxon>Eurotiomycetes</taxon>
        <taxon>Chaetothyriomycetidae</taxon>
        <taxon>Chaetothyriales</taxon>
        <taxon>Cyphellophoraceae</taxon>
        <taxon>Cyphellophora</taxon>
    </lineage>
</organism>
<evidence type="ECO:0000256" key="6">
    <source>
        <dbReference type="ARBA" id="ARBA00023295"/>
    </source>
</evidence>
<dbReference type="SMART" id="SM00633">
    <property type="entry name" value="Glyco_10"/>
    <property type="match status" value="1"/>
</dbReference>
<evidence type="ECO:0000313" key="12">
    <source>
        <dbReference type="Proteomes" id="UP000038010"/>
    </source>
</evidence>
<accession>A0A0N1P331</accession>
<keyword evidence="3 11" id="KW-0858">Xylan degradation</keyword>
<dbReference type="PRINTS" id="PR00134">
    <property type="entry name" value="GLHYDRLASE10"/>
</dbReference>
<dbReference type="GeneID" id="28739407"/>
<dbReference type="Proteomes" id="UP000038010">
    <property type="component" value="Unassembled WGS sequence"/>
</dbReference>
<dbReference type="SUPFAM" id="SSF51445">
    <property type="entry name" value="(Trans)glycosidases"/>
    <property type="match status" value="1"/>
</dbReference>
<feature type="region of interest" description="Disordered" evidence="9">
    <location>
        <begin position="387"/>
        <end position="406"/>
    </location>
</feature>
<comment type="caution">
    <text evidence="11">The sequence shown here is derived from an EMBL/GenBank/DDBJ whole genome shotgun (WGS) entry which is preliminary data.</text>
</comment>
<evidence type="ECO:0000256" key="2">
    <source>
        <dbReference type="ARBA" id="ARBA00007495"/>
    </source>
</evidence>
<protein>
    <recommendedName>
        <fullName evidence="8">Beta-xylanase</fullName>
        <ecNumber evidence="8">3.2.1.8</ecNumber>
    </recommendedName>
</protein>
<evidence type="ECO:0000313" key="11">
    <source>
        <dbReference type="EMBL" id="KPI43367.1"/>
    </source>
</evidence>
<evidence type="ECO:0000259" key="10">
    <source>
        <dbReference type="PROSITE" id="PS51760"/>
    </source>
</evidence>
<dbReference type="InterPro" id="IPR044846">
    <property type="entry name" value="GH10"/>
</dbReference>
<keyword evidence="6 8" id="KW-0326">Glycosidase</keyword>
<keyword evidence="7 8" id="KW-0624">Polysaccharide degradation</keyword>
<dbReference type="InterPro" id="IPR017853">
    <property type="entry name" value="GH"/>
</dbReference>
<dbReference type="EC" id="3.2.1.8" evidence="8"/>
<feature type="domain" description="GH10" evidence="10">
    <location>
        <begin position="21"/>
        <end position="314"/>
    </location>
</feature>
<dbReference type="Gene3D" id="3.20.20.80">
    <property type="entry name" value="Glycosidases"/>
    <property type="match status" value="1"/>
</dbReference>
<sequence>MALAAPSPDLATRQASSGSINTLFQSLGKTYFGTITDPYLLGNAQDTNVIKADFGALTPENSMKWDSIEPSRNNFQFGSADSVVNFALSNGKKMRGHTLLWHNQLPSWVSSIRDRDTLTSVLQNHVTTVVSHFKGKIYAWDVVNEILNEDGSVRSSVWSQVLGDDFVSIAFKAARAADPNAKLYINDYNLDSASYPKLKGMVSKVNQWVSEGVPIDGIGTQTHLNTGRGGSVPGALNALAAANVKEIAITELDIAGASADDYVSVVQGCVSQPKCIGITLWGTSDAHTWRSGENPTLFDSSYRPKAAYDAIIAKLKSDGGSSAGTSSSAAISSVATTSTLRTTTATISVSSTRVVKPISVSSAGTGLIATPSSPTFTSTETAATVSATTAVKTSPTSTTSPDTSPSGISFTAMYSGALGPPTKFVCYAEL</sequence>
<dbReference type="EMBL" id="LFJN01000005">
    <property type="protein sequence ID" value="KPI43367.1"/>
    <property type="molecule type" value="Genomic_DNA"/>
</dbReference>
<dbReference type="GO" id="GO:0045493">
    <property type="term" value="P:xylan catabolic process"/>
    <property type="evidence" value="ECO:0007669"/>
    <property type="project" value="UniProtKB-KW"/>
</dbReference>
<evidence type="ECO:0000256" key="7">
    <source>
        <dbReference type="ARBA" id="ARBA00023326"/>
    </source>
</evidence>
<dbReference type="PANTHER" id="PTHR31490">
    <property type="entry name" value="GLYCOSYL HYDROLASE"/>
    <property type="match status" value="1"/>
</dbReference>
<dbReference type="STRING" id="1664694.A0A0N1P331"/>
<evidence type="ECO:0000256" key="4">
    <source>
        <dbReference type="ARBA" id="ARBA00022801"/>
    </source>
</evidence>